<organism evidence="1">
    <name type="scientific">Microviridae sp. ctZPT1</name>
    <dbReference type="NCBI Taxonomy" id="2827645"/>
    <lineage>
        <taxon>Viruses</taxon>
        <taxon>Monodnaviria</taxon>
        <taxon>Sangervirae</taxon>
        <taxon>Phixviricota</taxon>
        <taxon>Malgrandaviricetes</taxon>
        <taxon>Petitvirales</taxon>
        <taxon>Microviridae</taxon>
    </lineage>
</organism>
<protein>
    <submittedName>
        <fullName evidence="1">Uncharacterized protein</fullName>
    </submittedName>
</protein>
<sequence length="94" mass="9981">MSRPLAVWPSCFTLRPVLAIRAAAWGAPLGGAGTLPKSLCRAGAKNEKNVGRPRAAAVAAGGIINLCKIWYEVLTLLPEGNRINCSFRFKPSCS</sequence>
<accession>A0A8S5T080</accession>
<evidence type="ECO:0000313" key="1">
    <source>
        <dbReference type="EMBL" id="DAF56351.1"/>
    </source>
</evidence>
<reference evidence="1" key="1">
    <citation type="journal article" date="2021" name="Proc. Natl. Acad. Sci. U.S.A.">
        <title>A Catalog of Tens of Thousands of Viruses from Human Metagenomes Reveals Hidden Associations with Chronic Diseases.</title>
        <authorList>
            <person name="Tisza M.J."/>
            <person name="Buck C.B."/>
        </authorList>
    </citation>
    <scope>NUCLEOTIDE SEQUENCE</scope>
    <source>
        <strain evidence="1">CtZPT1</strain>
    </source>
</reference>
<proteinExistence type="predicted"/>
<dbReference type="EMBL" id="BK032713">
    <property type="protein sequence ID" value="DAF56351.1"/>
    <property type="molecule type" value="Genomic_DNA"/>
</dbReference>
<name>A0A8S5T080_9VIRU</name>